<organism evidence="2 3">
    <name type="scientific">Polaribacter pectinis</name>
    <dbReference type="NCBI Taxonomy" id="2738844"/>
    <lineage>
        <taxon>Bacteria</taxon>
        <taxon>Pseudomonadati</taxon>
        <taxon>Bacteroidota</taxon>
        <taxon>Flavobacteriia</taxon>
        <taxon>Flavobacteriales</taxon>
        <taxon>Flavobacteriaceae</taxon>
    </lineage>
</organism>
<evidence type="ECO:0000259" key="1">
    <source>
        <dbReference type="Pfam" id="PF00561"/>
    </source>
</evidence>
<dbReference type="EMBL" id="CP060695">
    <property type="protein sequence ID" value="QNM85627.1"/>
    <property type="molecule type" value="Genomic_DNA"/>
</dbReference>
<dbReference type="InterPro" id="IPR029058">
    <property type="entry name" value="AB_hydrolase_fold"/>
</dbReference>
<dbReference type="AlphaFoldDB" id="A0A7G9LAH8"/>
<evidence type="ECO:0000313" key="3">
    <source>
        <dbReference type="Proteomes" id="UP000515808"/>
    </source>
</evidence>
<dbReference type="RefSeq" id="WP_187482529.1">
    <property type="nucleotide sequence ID" value="NZ_CP060695.1"/>
</dbReference>
<reference evidence="2 3" key="1">
    <citation type="submission" date="2020-08" db="EMBL/GenBank/DDBJ databases">
        <title>Polaribacter sp. L12M9 isolated from gut of the Korean scallop.</title>
        <authorList>
            <person name="Jeong Y.S."/>
        </authorList>
    </citation>
    <scope>NUCLEOTIDE SEQUENCE [LARGE SCALE GENOMIC DNA]</scope>
    <source>
        <strain evidence="2 3">L12M9</strain>
    </source>
</reference>
<dbReference type="PANTHER" id="PTHR46438:SF11">
    <property type="entry name" value="LIPASE-RELATED"/>
    <property type="match status" value="1"/>
</dbReference>
<name>A0A7G9LAH8_9FLAO</name>
<dbReference type="InterPro" id="IPR000073">
    <property type="entry name" value="AB_hydrolase_1"/>
</dbReference>
<protein>
    <submittedName>
        <fullName evidence="2">Alpha/beta hydrolase</fullName>
    </submittedName>
</protein>
<evidence type="ECO:0000313" key="2">
    <source>
        <dbReference type="EMBL" id="QNM85627.1"/>
    </source>
</evidence>
<feature type="domain" description="AB hydrolase-1" evidence="1">
    <location>
        <begin position="64"/>
        <end position="300"/>
    </location>
</feature>
<accession>A0A7G9LAH8</accession>
<keyword evidence="2" id="KW-0378">Hydrolase</keyword>
<dbReference type="Pfam" id="PF00561">
    <property type="entry name" value="Abhydrolase_1"/>
    <property type="match status" value="1"/>
</dbReference>
<dbReference type="Proteomes" id="UP000515808">
    <property type="component" value="Chromosome"/>
</dbReference>
<sequence>MKNRFKKKYVFYGFLILLILLIKGGIYADISVEDLKSEFANEHSKYVEIDGMQVHYRDEGTGFPIVLVHGTGSSLHTWNSWTKELTKNYRVIRMDLPAFGITGPNKNADYSIKSYTKFLSDFLKKMNLSIFYLAGNSLGGNIAWNYTAENPDKVEKLILVDASGLPTNKPQPWIFKMAKTPIINSMFLYFTPKFVIKQNMEQVYADDSKITDSLITRYHKMALRVGNREAFIDRAKIDFKPTEKANTDKLKSIQTQTLLIWGAQDTWIPLDNGKRMDRILPNSKLVVLENSGHVPMEENPNESLHILKDFLDE</sequence>
<gene>
    <name evidence="2" type="ORF">H9W90_00445</name>
</gene>
<dbReference type="Gene3D" id="3.40.50.1820">
    <property type="entry name" value="alpha/beta hydrolase"/>
    <property type="match status" value="1"/>
</dbReference>
<keyword evidence="3" id="KW-1185">Reference proteome</keyword>
<dbReference type="KEGG" id="ppec:H9W90_00445"/>
<dbReference type="GO" id="GO:0016787">
    <property type="term" value="F:hydrolase activity"/>
    <property type="evidence" value="ECO:0007669"/>
    <property type="project" value="UniProtKB-KW"/>
</dbReference>
<dbReference type="PANTHER" id="PTHR46438">
    <property type="entry name" value="ALPHA/BETA-HYDROLASES SUPERFAMILY PROTEIN"/>
    <property type="match status" value="1"/>
</dbReference>
<proteinExistence type="predicted"/>
<dbReference type="PRINTS" id="PR00111">
    <property type="entry name" value="ABHYDROLASE"/>
</dbReference>
<dbReference type="SUPFAM" id="SSF53474">
    <property type="entry name" value="alpha/beta-Hydrolases"/>
    <property type="match status" value="1"/>
</dbReference>